<protein>
    <submittedName>
        <fullName evidence="2">Histone deacetylase HosB</fullName>
    </submittedName>
</protein>
<dbReference type="InParanoid" id="A0A218ZEL0"/>
<dbReference type="AlphaFoldDB" id="A0A218ZEL0"/>
<name>A0A218ZEL0_9HELO</name>
<feature type="compositionally biased region" description="Gly residues" evidence="1">
    <location>
        <begin position="1"/>
        <end position="11"/>
    </location>
</feature>
<feature type="compositionally biased region" description="Pro residues" evidence="1">
    <location>
        <begin position="153"/>
        <end position="162"/>
    </location>
</feature>
<comment type="caution">
    <text evidence="2">The sequence shown here is derived from an EMBL/GenBank/DDBJ whole genome shotgun (WGS) entry which is preliminary data.</text>
</comment>
<feature type="compositionally biased region" description="Basic residues" evidence="1">
    <location>
        <begin position="30"/>
        <end position="40"/>
    </location>
</feature>
<feature type="region of interest" description="Disordered" evidence="1">
    <location>
        <begin position="142"/>
        <end position="162"/>
    </location>
</feature>
<reference evidence="2 3" key="1">
    <citation type="submission" date="2017-04" db="EMBL/GenBank/DDBJ databases">
        <title>Draft genome sequence of Marssonina coronaria NL1: causal agent of apple blotch.</title>
        <authorList>
            <person name="Cheng Q."/>
        </authorList>
    </citation>
    <scope>NUCLEOTIDE SEQUENCE [LARGE SCALE GENOMIC DNA]</scope>
    <source>
        <strain evidence="2 3">NL1</strain>
    </source>
</reference>
<proteinExistence type="predicted"/>
<sequence length="162" mass="17380">MGMGMSMGTGMGMRKQRIRQGKHGDDKVTVQKKKTRGGRGHGARELKAWLCVACRHRRAIIVAATSHIGDALTGMASGRTECSAATHAAGNQTGLMAGVRRMALDSHLEDKMVEWVVSLLCDTARWRGCMLLHMFRVVAPPPPLPKKSKGSTVPPPASSPAL</sequence>
<dbReference type="Proteomes" id="UP000242519">
    <property type="component" value="Unassembled WGS sequence"/>
</dbReference>
<gene>
    <name evidence="2" type="ORF">B2J93_821</name>
</gene>
<accession>A0A218ZEL0</accession>
<dbReference type="EMBL" id="MZNU01000053">
    <property type="protein sequence ID" value="OWP06182.1"/>
    <property type="molecule type" value="Genomic_DNA"/>
</dbReference>
<evidence type="ECO:0000256" key="1">
    <source>
        <dbReference type="SAM" id="MobiDB-lite"/>
    </source>
</evidence>
<feature type="region of interest" description="Disordered" evidence="1">
    <location>
        <begin position="1"/>
        <end position="40"/>
    </location>
</feature>
<organism evidence="2 3">
    <name type="scientific">Diplocarpon coronariae</name>
    <dbReference type="NCBI Taxonomy" id="2795749"/>
    <lineage>
        <taxon>Eukaryota</taxon>
        <taxon>Fungi</taxon>
        <taxon>Dikarya</taxon>
        <taxon>Ascomycota</taxon>
        <taxon>Pezizomycotina</taxon>
        <taxon>Leotiomycetes</taxon>
        <taxon>Helotiales</taxon>
        <taxon>Drepanopezizaceae</taxon>
        <taxon>Diplocarpon</taxon>
    </lineage>
</organism>
<evidence type="ECO:0000313" key="3">
    <source>
        <dbReference type="Proteomes" id="UP000242519"/>
    </source>
</evidence>
<evidence type="ECO:0000313" key="2">
    <source>
        <dbReference type="EMBL" id="OWP06182.1"/>
    </source>
</evidence>
<keyword evidence="3" id="KW-1185">Reference proteome</keyword>